<name>A0A517MEI6_9BACT</name>
<dbReference type="KEGG" id="rml:FF011L_20660"/>
<accession>A0A517MEI6</accession>
<reference evidence="1 2" key="1">
    <citation type="submission" date="2019-02" db="EMBL/GenBank/DDBJ databases">
        <title>Deep-cultivation of Planctomycetes and their phenomic and genomic characterization uncovers novel biology.</title>
        <authorList>
            <person name="Wiegand S."/>
            <person name="Jogler M."/>
            <person name="Boedeker C."/>
            <person name="Pinto D."/>
            <person name="Vollmers J."/>
            <person name="Rivas-Marin E."/>
            <person name="Kohn T."/>
            <person name="Peeters S.H."/>
            <person name="Heuer A."/>
            <person name="Rast P."/>
            <person name="Oberbeckmann S."/>
            <person name="Bunk B."/>
            <person name="Jeske O."/>
            <person name="Meyerdierks A."/>
            <person name="Storesund J.E."/>
            <person name="Kallscheuer N."/>
            <person name="Luecker S."/>
            <person name="Lage O.M."/>
            <person name="Pohl T."/>
            <person name="Merkel B.J."/>
            <person name="Hornburger P."/>
            <person name="Mueller R.-W."/>
            <person name="Bruemmer F."/>
            <person name="Labrenz M."/>
            <person name="Spormann A.M."/>
            <person name="Op den Camp H."/>
            <person name="Overmann J."/>
            <person name="Amann R."/>
            <person name="Jetten M.S.M."/>
            <person name="Mascher T."/>
            <person name="Medema M.H."/>
            <person name="Devos D.P."/>
            <person name="Kaster A.-K."/>
            <person name="Ovreas L."/>
            <person name="Rohde M."/>
            <person name="Galperin M.Y."/>
            <person name="Jogler C."/>
        </authorList>
    </citation>
    <scope>NUCLEOTIDE SEQUENCE [LARGE SCALE GENOMIC DNA]</scope>
    <source>
        <strain evidence="1 2">FF011L</strain>
    </source>
</reference>
<proteinExistence type="predicted"/>
<evidence type="ECO:0000313" key="1">
    <source>
        <dbReference type="EMBL" id="QDS93304.1"/>
    </source>
</evidence>
<organism evidence="1 2">
    <name type="scientific">Roseimaritima multifibrata</name>
    <dbReference type="NCBI Taxonomy" id="1930274"/>
    <lineage>
        <taxon>Bacteria</taxon>
        <taxon>Pseudomonadati</taxon>
        <taxon>Planctomycetota</taxon>
        <taxon>Planctomycetia</taxon>
        <taxon>Pirellulales</taxon>
        <taxon>Pirellulaceae</taxon>
        <taxon>Roseimaritima</taxon>
    </lineage>
</organism>
<protein>
    <submittedName>
        <fullName evidence="1">Uncharacterized protein</fullName>
    </submittedName>
</protein>
<gene>
    <name evidence="1" type="ORF">FF011L_20660</name>
</gene>
<evidence type="ECO:0000313" key="2">
    <source>
        <dbReference type="Proteomes" id="UP000320672"/>
    </source>
</evidence>
<sequence length="109" mass="11743">MDRHEKESPAGDRTTLVCRPLGFYALVRFPLAYTNGKYLPPAGLKAPHSVSDGQGGGGTSGHCPGNITYLAGRLAPFRYENENENENEKSVGGVALFLADHDDSISMDF</sequence>
<dbReference type="EMBL" id="CP036262">
    <property type="protein sequence ID" value="QDS93304.1"/>
    <property type="molecule type" value="Genomic_DNA"/>
</dbReference>
<dbReference type="Proteomes" id="UP000320672">
    <property type="component" value="Chromosome"/>
</dbReference>
<dbReference type="AlphaFoldDB" id="A0A517MEI6"/>
<keyword evidence="2" id="KW-1185">Reference proteome</keyword>